<evidence type="ECO:0000313" key="6">
    <source>
        <dbReference type="Proteomes" id="UP000822476"/>
    </source>
</evidence>
<dbReference type="GO" id="GO:0008017">
    <property type="term" value="F:microtubule binding"/>
    <property type="evidence" value="ECO:0007669"/>
    <property type="project" value="InterPro"/>
</dbReference>
<dbReference type="PROSITE" id="PS50067">
    <property type="entry name" value="KINESIN_MOTOR_2"/>
    <property type="match status" value="1"/>
</dbReference>
<protein>
    <recommendedName>
        <fullName evidence="4">Kinesin motor domain-containing protein</fullName>
    </recommendedName>
</protein>
<proteinExistence type="inferred from homology"/>
<feature type="compositionally biased region" description="Low complexity" evidence="3">
    <location>
        <begin position="748"/>
        <end position="765"/>
    </location>
</feature>
<feature type="region of interest" description="Disordered" evidence="3">
    <location>
        <begin position="740"/>
        <end position="788"/>
    </location>
</feature>
<feature type="compositionally biased region" description="Polar residues" evidence="3">
    <location>
        <begin position="109"/>
        <end position="142"/>
    </location>
</feature>
<reference evidence="5" key="1">
    <citation type="submission" date="2019-07" db="EMBL/GenBank/DDBJ databases">
        <title>Annotation for the trematode Paragonimus miyazaki's.</title>
        <authorList>
            <person name="Choi Y.-J."/>
        </authorList>
    </citation>
    <scope>NUCLEOTIDE SEQUENCE</scope>
    <source>
        <strain evidence="5">Japan</strain>
    </source>
</reference>
<evidence type="ECO:0000256" key="3">
    <source>
        <dbReference type="SAM" id="MobiDB-lite"/>
    </source>
</evidence>
<dbReference type="GO" id="GO:0003777">
    <property type="term" value="F:microtubule motor activity"/>
    <property type="evidence" value="ECO:0007669"/>
    <property type="project" value="InterPro"/>
</dbReference>
<evidence type="ECO:0000256" key="1">
    <source>
        <dbReference type="PROSITE-ProRule" id="PRU00283"/>
    </source>
</evidence>
<accession>A0A8S9YDK0</accession>
<evidence type="ECO:0000259" key="4">
    <source>
        <dbReference type="PROSITE" id="PS50067"/>
    </source>
</evidence>
<feature type="region of interest" description="Disordered" evidence="3">
    <location>
        <begin position="74"/>
        <end position="143"/>
    </location>
</feature>
<feature type="compositionally biased region" description="Acidic residues" evidence="3">
    <location>
        <begin position="806"/>
        <end position="818"/>
    </location>
</feature>
<feature type="coiled-coil region" evidence="2">
    <location>
        <begin position="473"/>
        <end position="521"/>
    </location>
</feature>
<feature type="compositionally biased region" description="Basic and acidic residues" evidence="3">
    <location>
        <begin position="819"/>
        <end position="832"/>
    </location>
</feature>
<dbReference type="InterPro" id="IPR001752">
    <property type="entry name" value="Kinesin_motor_dom"/>
</dbReference>
<feature type="region of interest" description="Disordered" evidence="3">
    <location>
        <begin position="222"/>
        <end position="257"/>
    </location>
</feature>
<dbReference type="GO" id="GO:0007018">
    <property type="term" value="P:microtubule-based movement"/>
    <property type="evidence" value="ECO:0007669"/>
    <property type="project" value="InterPro"/>
</dbReference>
<evidence type="ECO:0000256" key="2">
    <source>
        <dbReference type="SAM" id="Coils"/>
    </source>
</evidence>
<keyword evidence="6" id="KW-1185">Reference proteome</keyword>
<comment type="caution">
    <text evidence="1">Lacks conserved residue(s) required for the propagation of feature annotation.</text>
</comment>
<feature type="region of interest" description="Disordered" evidence="3">
    <location>
        <begin position="800"/>
        <end position="900"/>
    </location>
</feature>
<dbReference type="OrthoDB" id="2403182at2759"/>
<comment type="similarity">
    <text evidence="1">Belongs to the TRAFAC class myosin-kinesin ATPase superfamily. Kinesin family.</text>
</comment>
<feature type="compositionally biased region" description="Acidic residues" evidence="3">
    <location>
        <begin position="244"/>
        <end position="257"/>
    </location>
</feature>
<dbReference type="EMBL" id="JTDE01022161">
    <property type="protein sequence ID" value="KAF7231995.1"/>
    <property type="molecule type" value="Genomic_DNA"/>
</dbReference>
<organism evidence="5 6">
    <name type="scientific">Paragonimus skrjabini miyazakii</name>
    <dbReference type="NCBI Taxonomy" id="59628"/>
    <lineage>
        <taxon>Eukaryota</taxon>
        <taxon>Metazoa</taxon>
        <taxon>Spiralia</taxon>
        <taxon>Lophotrochozoa</taxon>
        <taxon>Platyhelminthes</taxon>
        <taxon>Trematoda</taxon>
        <taxon>Digenea</taxon>
        <taxon>Plagiorchiida</taxon>
        <taxon>Troglotremata</taxon>
        <taxon>Troglotrematidae</taxon>
        <taxon>Paragonimus</taxon>
    </lineage>
</organism>
<feature type="coiled-coil region" evidence="2">
    <location>
        <begin position="545"/>
        <end position="600"/>
    </location>
</feature>
<feature type="coiled-coil region" evidence="2">
    <location>
        <begin position="296"/>
        <end position="337"/>
    </location>
</feature>
<dbReference type="Proteomes" id="UP000822476">
    <property type="component" value="Unassembled WGS sequence"/>
</dbReference>
<evidence type="ECO:0000313" key="5">
    <source>
        <dbReference type="EMBL" id="KAF7231995.1"/>
    </source>
</evidence>
<feature type="region of interest" description="Disordered" evidence="3">
    <location>
        <begin position="919"/>
        <end position="938"/>
    </location>
</feature>
<dbReference type="GO" id="GO:0005524">
    <property type="term" value="F:ATP binding"/>
    <property type="evidence" value="ECO:0007669"/>
    <property type="project" value="InterPro"/>
</dbReference>
<sequence length="938" mass="106352">MVVNASAHPELFDETLHALRFSALATRIIIQPNAIVDTTIAQESNTANETIKRKAYVPRQAASTVRKVNTEPITVTPPTVVPNRNRVATETREESPRPNNVFREPTLSLEDQNTDVTSTVLERSVSSHTISPSPRTPTNTDGSELILEDYSKEELIYMVKELSEQLFESKGELVEQEARLRHEMCDAMNRQLVEFERLYEESWNAQEKLLVEQSNRRLEHYAQQADERGIRVSHARKRRRQDDTESSSDDETSIDDSIQFDDELSECKLRVAQMGTGKVDLNGSAIAVIGKSHVGKPQNEAQLMESGERIKELEEELADQRDLIENLSRDRDHLRVEINRLEFYSAQLQRQLETERTISAKKTSEDSASQTDLLMRDMNCDLCPGFADQSISKSAIQHSLFEDSEIIVHLPKSKDPTSALKGGRKFFDSSVSPEQAQRLLPMSTSWCDSDKAPSTVVRMPAKPAVDRRGFGEHIEINEKADELREENQMLLARLAQMKTCVQKTIQQKHDAELELNRLHAASVLDESRNVRMSEGLQSFLENESRLQQMETMEQLQQQVYELEEQFASKHDSLLRLEMAYERLQNEKEELTQRLLSQVDKIARLGHEITDLQTNHQIELRTVQAKEQQARELALANFRAEFESRLLEEQSRLTSLQNRAPDQDVAVQVGPIETLLDTSVQTIAQEPLKFANVSLQVSLCTLSVGSQTEQPTPKAPYLGSPILPVHSSADVDGHFKKPACRKTSASNVDTDATLDRTATASRALRSGTQRSLRLKHLGPRQTKPCNKGFYSFKLPSPVSLQPFISDSESDTETVSTEEDKENRDRSTHNSKETTDDEDAKSCSSEPVRQTKKQTAPARRARSGSRPIVTDKSEQSLSTRPRFTRSVAATRRLPPLAESTQLMPDSFFQDELDAALDHVDAEEDRRQLRPQVRQKLRRRR</sequence>
<name>A0A8S9YDK0_9TREM</name>
<feature type="compositionally biased region" description="Basic and acidic residues" evidence="3">
    <location>
        <begin position="87"/>
        <end position="96"/>
    </location>
</feature>
<dbReference type="AlphaFoldDB" id="A0A8S9YDK0"/>
<gene>
    <name evidence="5" type="ORF">EG68_09618</name>
</gene>
<keyword evidence="2" id="KW-0175">Coiled coil</keyword>
<comment type="caution">
    <text evidence="5">The sequence shown here is derived from an EMBL/GenBank/DDBJ whole genome shotgun (WGS) entry which is preliminary data.</text>
</comment>
<feature type="domain" description="Kinesin motor" evidence="4">
    <location>
        <begin position="1"/>
        <end position="28"/>
    </location>
</feature>